<protein>
    <submittedName>
        <fullName evidence="1">Uncharacterized protein</fullName>
    </submittedName>
</protein>
<sequence length="72" mass="7979">MQEEYRNPGSGIEYQQLLCTQCQTPLPLEPDLIRHIKMSVNGPLTSWEVRRCQSCGTSNVQGIGQNGEDGDA</sequence>
<keyword evidence="2" id="KW-1185">Reference proteome</keyword>
<organism evidence="1 2">
    <name type="scientific">Reticulibacter mediterranei</name>
    <dbReference type="NCBI Taxonomy" id="2778369"/>
    <lineage>
        <taxon>Bacteria</taxon>
        <taxon>Bacillati</taxon>
        <taxon>Chloroflexota</taxon>
        <taxon>Ktedonobacteria</taxon>
        <taxon>Ktedonobacterales</taxon>
        <taxon>Reticulibacteraceae</taxon>
        <taxon>Reticulibacter</taxon>
    </lineage>
</organism>
<dbReference type="EMBL" id="BNJK01000001">
    <property type="protein sequence ID" value="GHO95229.1"/>
    <property type="molecule type" value="Genomic_DNA"/>
</dbReference>
<proteinExistence type="predicted"/>
<evidence type="ECO:0000313" key="2">
    <source>
        <dbReference type="Proteomes" id="UP000597444"/>
    </source>
</evidence>
<accession>A0A8J3N1L2</accession>
<dbReference type="RefSeq" id="WP_220205920.1">
    <property type="nucleotide sequence ID" value="NZ_BNJK01000001.1"/>
</dbReference>
<dbReference type="AlphaFoldDB" id="A0A8J3N1L2"/>
<evidence type="ECO:0000313" key="1">
    <source>
        <dbReference type="EMBL" id="GHO95229.1"/>
    </source>
</evidence>
<gene>
    <name evidence="1" type="ORF">KSF_052770</name>
</gene>
<dbReference type="Proteomes" id="UP000597444">
    <property type="component" value="Unassembled WGS sequence"/>
</dbReference>
<reference evidence="1" key="1">
    <citation type="submission" date="2020-10" db="EMBL/GenBank/DDBJ databases">
        <title>Taxonomic study of unclassified bacteria belonging to the class Ktedonobacteria.</title>
        <authorList>
            <person name="Yabe S."/>
            <person name="Wang C.M."/>
            <person name="Zheng Y."/>
            <person name="Sakai Y."/>
            <person name="Cavaletti L."/>
            <person name="Monciardini P."/>
            <person name="Donadio S."/>
        </authorList>
    </citation>
    <scope>NUCLEOTIDE SEQUENCE</scope>
    <source>
        <strain evidence="1">ID150040</strain>
    </source>
</reference>
<comment type="caution">
    <text evidence="1">The sequence shown here is derived from an EMBL/GenBank/DDBJ whole genome shotgun (WGS) entry which is preliminary data.</text>
</comment>
<name>A0A8J3N1L2_9CHLR</name>